<gene>
    <name evidence="2" type="ORF">LNTAR_06289</name>
</gene>
<keyword evidence="1" id="KW-0812">Transmembrane</keyword>
<proteinExistence type="predicted"/>
<keyword evidence="3" id="KW-1185">Reference proteome</keyword>
<evidence type="ECO:0000256" key="1">
    <source>
        <dbReference type="SAM" id="Phobius"/>
    </source>
</evidence>
<evidence type="ECO:0000313" key="2">
    <source>
        <dbReference type="EMBL" id="EDM26832.1"/>
    </source>
</evidence>
<keyword evidence="1" id="KW-0472">Membrane</keyword>
<accession>A6DN84</accession>
<protein>
    <submittedName>
        <fullName evidence="2">Uncharacterized protein</fullName>
    </submittedName>
</protein>
<feature type="transmembrane region" description="Helical" evidence="1">
    <location>
        <begin position="12"/>
        <end position="32"/>
    </location>
</feature>
<dbReference type="Proteomes" id="UP000004947">
    <property type="component" value="Unassembled WGS sequence"/>
</dbReference>
<organism evidence="2 3">
    <name type="scientific">Lentisphaera araneosa HTCC2155</name>
    <dbReference type="NCBI Taxonomy" id="313628"/>
    <lineage>
        <taxon>Bacteria</taxon>
        <taxon>Pseudomonadati</taxon>
        <taxon>Lentisphaerota</taxon>
        <taxon>Lentisphaeria</taxon>
        <taxon>Lentisphaerales</taxon>
        <taxon>Lentisphaeraceae</taxon>
        <taxon>Lentisphaera</taxon>
    </lineage>
</organism>
<dbReference type="RefSeq" id="WP_007279326.1">
    <property type="nucleotide sequence ID" value="NZ_ABCK01000013.1"/>
</dbReference>
<keyword evidence="1" id="KW-1133">Transmembrane helix</keyword>
<comment type="caution">
    <text evidence="2">The sequence shown here is derived from an EMBL/GenBank/DDBJ whole genome shotgun (WGS) entry which is preliminary data.</text>
</comment>
<sequence length="170" mass="20142">MNKFIMTLKKPWIRKFIYVVISIYFIASFVIYNFHDTRSNHGMGSSKGVCKSYILLLRIESQKQHELSSINQLKPKTHQEILEILDDYHHGYGQFNYYIKEDIINLDKTKKEIFIVCEKAFSKQEGSRIYNGPKYHVVAYNDGYTGLITPEEYKKIDLSKFRKIITQQKE</sequence>
<dbReference type="AlphaFoldDB" id="A6DN84"/>
<dbReference type="OrthoDB" id="9893057at2"/>
<evidence type="ECO:0000313" key="3">
    <source>
        <dbReference type="Proteomes" id="UP000004947"/>
    </source>
</evidence>
<reference evidence="2 3" key="1">
    <citation type="journal article" date="2010" name="J. Bacteriol.">
        <title>Genome sequence of Lentisphaera araneosa HTCC2155T, the type species of the order Lentisphaerales in the phylum Lentisphaerae.</title>
        <authorList>
            <person name="Thrash J.C."/>
            <person name="Cho J.C."/>
            <person name="Vergin K.L."/>
            <person name="Morris R.M."/>
            <person name="Giovannoni S.J."/>
        </authorList>
    </citation>
    <scope>NUCLEOTIDE SEQUENCE [LARGE SCALE GENOMIC DNA]</scope>
    <source>
        <strain evidence="2 3">HTCC2155</strain>
    </source>
</reference>
<dbReference type="EMBL" id="ABCK01000013">
    <property type="protein sequence ID" value="EDM26832.1"/>
    <property type="molecule type" value="Genomic_DNA"/>
</dbReference>
<name>A6DN84_9BACT</name>